<dbReference type="InterPro" id="IPR016166">
    <property type="entry name" value="FAD-bd_PCMH"/>
</dbReference>
<keyword evidence="3" id="KW-0285">Flavoprotein</keyword>
<dbReference type="Gene3D" id="1.10.45.10">
    <property type="entry name" value="Vanillyl-alcohol Oxidase, Chain A, domain 4"/>
    <property type="match status" value="1"/>
</dbReference>
<dbReference type="InterPro" id="IPR004113">
    <property type="entry name" value="FAD-bd_oxidored_4_C"/>
</dbReference>
<keyword evidence="4" id="KW-0274">FAD</keyword>
<dbReference type="GO" id="GO:0071949">
    <property type="term" value="F:FAD binding"/>
    <property type="evidence" value="ECO:0007669"/>
    <property type="project" value="InterPro"/>
</dbReference>
<comment type="cofactor">
    <cofactor evidence="1">
        <name>FAD</name>
        <dbReference type="ChEBI" id="CHEBI:57692"/>
    </cofactor>
</comment>
<evidence type="ECO:0000256" key="5">
    <source>
        <dbReference type="ARBA" id="ARBA00023002"/>
    </source>
</evidence>
<protein>
    <submittedName>
        <fullName evidence="6">Glycolate oxidase subunit GlcD</fullName>
    </submittedName>
</protein>
<dbReference type="PANTHER" id="PTHR42934:SF1">
    <property type="entry name" value="GLYCOLATE OXIDASE SUBUNIT GLCD"/>
    <property type="match status" value="1"/>
</dbReference>
<dbReference type="GO" id="GO:0016491">
    <property type="term" value="F:oxidoreductase activity"/>
    <property type="evidence" value="ECO:0007669"/>
    <property type="project" value="UniProtKB-KW"/>
</dbReference>
<name>A0A1W6LGS3_9BURK</name>
<keyword evidence="7" id="KW-1185">Reference proteome</keyword>
<evidence type="ECO:0000256" key="4">
    <source>
        <dbReference type="ARBA" id="ARBA00022827"/>
    </source>
</evidence>
<dbReference type="SUPFAM" id="SSF55103">
    <property type="entry name" value="FAD-linked oxidases, C-terminal domain"/>
    <property type="match status" value="1"/>
</dbReference>
<dbReference type="STRING" id="946333.A4W93_27925"/>
<dbReference type="Pfam" id="PF01565">
    <property type="entry name" value="FAD_binding_4"/>
    <property type="match status" value="1"/>
</dbReference>
<dbReference type="InterPro" id="IPR016164">
    <property type="entry name" value="FAD-linked_Oxase-like_C"/>
</dbReference>
<dbReference type="Gene3D" id="3.30.70.2740">
    <property type="match status" value="1"/>
</dbReference>
<dbReference type="OrthoDB" id="8522822at2"/>
<gene>
    <name evidence="6" type="ORF">A4W93_27925</name>
</gene>
<dbReference type="KEGG" id="rgu:A4W93_27925"/>
<dbReference type="PANTHER" id="PTHR42934">
    <property type="entry name" value="GLYCOLATE OXIDASE SUBUNIT GLCD"/>
    <property type="match status" value="1"/>
</dbReference>
<dbReference type="InterPro" id="IPR036318">
    <property type="entry name" value="FAD-bd_PCMH-like_sf"/>
</dbReference>
<dbReference type="Pfam" id="PF02913">
    <property type="entry name" value="FAD-oxidase_C"/>
    <property type="match status" value="1"/>
</dbReference>
<dbReference type="InterPro" id="IPR016171">
    <property type="entry name" value="Vanillyl_alc_oxidase_C-sub2"/>
</dbReference>
<accession>A0A1W6LGS3</accession>
<dbReference type="Gene3D" id="3.30.465.10">
    <property type="match status" value="1"/>
</dbReference>
<dbReference type="RefSeq" id="WP_085753741.1">
    <property type="nucleotide sequence ID" value="NZ_BSPR01000017.1"/>
</dbReference>
<dbReference type="InterPro" id="IPR051914">
    <property type="entry name" value="FAD-linked_OxidoTrans_Type4"/>
</dbReference>
<dbReference type="AlphaFoldDB" id="A0A1W6LGS3"/>
<sequence>MTAPPADRAQHLARVVAALEPLLPAHALLWQREDTVPYECDGLTAYRQVPLAVALPETEDQVAAVLKACHGLGVPVVARGAGTGLSGGALPHALGVTLSLARFNRIVDVDPVARTAVVQCGVRNLAISEAAAPHGLYYAPDPSSQIACTIGGNVAENSGGVHCLKYGLTLHNVLRVRGFTADGELVEFGSGALDCPGLDLLTLVVGSEGMLAVITEVTVKLVPRPVVARCIMASFDDLRKAGAAVANVIAAGIIPAGLEMMDKPMTAAVEDFVHAGYDLDAAAILLCESDGTPEEVAEEIDRMLEVMITSGATRAEVSRDEAQRLRFWSGRKNAFPASGRMSPDYMCMDSTIPRHRLADMLQAIAGMETKYGLRCANVFHAGDGNLHPLILYDANDPDQLHRCELFGADILETSVAMGGTVTGEHGVGVEKLSSMCVQFSPAERERMLALKHAFDPEGLLNPGKVIPTLNRCAEYGKMHVRRGLLAFAEIPRF</sequence>
<proteinExistence type="inferred from homology"/>
<reference evidence="6 7" key="1">
    <citation type="submission" date="2016-04" db="EMBL/GenBank/DDBJ databases">
        <title>Complete genome sequence of natural rubber-degrading, novel Gram-negative bacterium, Rhizobacter gummiphilus strain NS21.</title>
        <authorList>
            <person name="Tabata M."/>
            <person name="Kasai D."/>
            <person name="Fukuda M."/>
        </authorList>
    </citation>
    <scope>NUCLEOTIDE SEQUENCE [LARGE SCALE GENOMIC DNA]</scope>
    <source>
        <strain evidence="6 7">NS21</strain>
    </source>
</reference>
<dbReference type="PROSITE" id="PS51387">
    <property type="entry name" value="FAD_PCMH"/>
    <property type="match status" value="1"/>
</dbReference>
<evidence type="ECO:0000313" key="6">
    <source>
        <dbReference type="EMBL" id="ARN23418.1"/>
    </source>
</evidence>
<dbReference type="EMBL" id="CP015118">
    <property type="protein sequence ID" value="ARN23418.1"/>
    <property type="molecule type" value="Genomic_DNA"/>
</dbReference>
<comment type="similarity">
    <text evidence="2">Belongs to the FAD-binding oxidoreductase/transferase type 4 family.</text>
</comment>
<keyword evidence="5" id="KW-0560">Oxidoreductase</keyword>
<evidence type="ECO:0000256" key="3">
    <source>
        <dbReference type="ARBA" id="ARBA00022630"/>
    </source>
</evidence>
<evidence type="ECO:0000256" key="2">
    <source>
        <dbReference type="ARBA" id="ARBA00008000"/>
    </source>
</evidence>
<dbReference type="Proteomes" id="UP000193427">
    <property type="component" value="Chromosome"/>
</dbReference>
<evidence type="ECO:0000256" key="1">
    <source>
        <dbReference type="ARBA" id="ARBA00001974"/>
    </source>
</evidence>
<dbReference type="InterPro" id="IPR016169">
    <property type="entry name" value="FAD-bd_PCMH_sub2"/>
</dbReference>
<organism evidence="6 7">
    <name type="scientific">Piscinibacter gummiphilus</name>
    <dbReference type="NCBI Taxonomy" id="946333"/>
    <lineage>
        <taxon>Bacteria</taxon>
        <taxon>Pseudomonadati</taxon>
        <taxon>Pseudomonadota</taxon>
        <taxon>Betaproteobacteria</taxon>
        <taxon>Burkholderiales</taxon>
        <taxon>Sphaerotilaceae</taxon>
        <taxon>Piscinibacter</taxon>
    </lineage>
</organism>
<dbReference type="InterPro" id="IPR006094">
    <property type="entry name" value="Oxid_FAD_bind_N"/>
</dbReference>
<dbReference type="SUPFAM" id="SSF56176">
    <property type="entry name" value="FAD-binding/transporter-associated domain-like"/>
    <property type="match status" value="1"/>
</dbReference>
<evidence type="ECO:0000313" key="7">
    <source>
        <dbReference type="Proteomes" id="UP000193427"/>
    </source>
</evidence>
<dbReference type="FunFam" id="3.30.70.2740:FF:000001">
    <property type="entry name" value="D-lactate dehydrogenase mitochondrial"/>
    <property type="match status" value="1"/>
</dbReference>